<dbReference type="Proteomes" id="UP000594380">
    <property type="component" value="Unassembled WGS sequence"/>
</dbReference>
<accession>A0A7Y6JU68</accession>
<evidence type="ECO:0000313" key="2">
    <source>
        <dbReference type="Proteomes" id="UP000594380"/>
    </source>
</evidence>
<organism evidence="1 2">
    <name type="scientific">Paraburkholderia youngii</name>
    <dbReference type="NCBI Taxonomy" id="2782701"/>
    <lineage>
        <taxon>Bacteria</taxon>
        <taxon>Pseudomonadati</taxon>
        <taxon>Pseudomonadota</taxon>
        <taxon>Betaproteobacteria</taxon>
        <taxon>Burkholderiales</taxon>
        <taxon>Burkholderiaceae</taxon>
        <taxon>Paraburkholderia</taxon>
    </lineage>
</organism>
<protein>
    <submittedName>
        <fullName evidence="1">Uncharacterized protein</fullName>
    </submittedName>
</protein>
<name>A0A7Y6JU68_9BURK</name>
<reference evidence="1 2" key="1">
    <citation type="submission" date="2020-02" db="EMBL/GenBank/DDBJ databases">
        <title>Paraburkholderia simonii sp. nov. and Paraburkholderia youngii sp. nov. Brazilian and Mexican Mimosa-associated rhizobia.</title>
        <authorList>
            <person name="Mavima L."/>
            <person name="Beukes C.W."/>
            <person name="Chan W.Y."/>
            <person name="Palmer M."/>
            <person name="De Meyer S.E."/>
            <person name="James E.K."/>
            <person name="Venter S.N."/>
            <person name="Steenkamp E.T."/>
        </authorList>
    </citation>
    <scope>NUCLEOTIDE SEQUENCE [LARGE SCALE GENOMIC DNA]</scope>
    <source>
        <strain evidence="1 2">JPY169</strain>
    </source>
</reference>
<comment type="caution">
    <text evidence="1">The sequence shown here is derived from an EMBL/GenBank/DDBJ whole genome shotgun (WGS) entry which is preliminary data.</text>
</comment>
<dbReference type="RefSeq" id="WP_176105527.1">
    <property type="nucleotide sequence ID" value="NZ_JAALDK010000001.1"/>
</dbReference>
<sequence length="50" mass="5817">MIYVYADLCVDENDEYTAVPAEPLPDDTFSVWPVTDHVLAVWLWSEMTMH</sequence>
<proteinExistence type="predicted"/>
<dbReference type="AlphaFoldDB" id="A0A7Y6JU68"/>
<dbReference type="GeneID" id="301099382"/>
<dbReference type="EMBL" id="JAALDK010000001">
    <property type="protein sequence ID" value="NUX98794.1"/>
    <property type="molecule type" value="Genomic_DNA"/>
</dbReference>
<evidence type="ECO:0000313" key="1">
    <source>
        <dbReference type="EMBL" id="NUX98794.1"/>
    </source>
</evidence>
<gene>
    <name evidence="1" type="ORF">G5S42_03350</name>
</gene>